<protein>
    <submittedName>
        <fullName evidence="2">Uncharacterized protein</fullName>
    </submittedName>
</protein>
<feature type="region of interest" description="Disordered" evidence="1">
    <location>
        <begin position="1"/>
        <end position="21"/>
    </location>
</feature>
<sequence length="110" mass="11095">MPSPAATQRPSTCSASPARRSPSALTYHNAAVALCEPGVATEVACAGSVTEGSTSSLAFAGTGTLLAAAGHDGGGLEPWKLVEDESCGPSDTIRKERLGSLYESTHSSCK</sequence>
<evidence type="ECO:0000256" key="1">
    <source>
        <dbReference type="SAM" id="MobiDB-lite"/>
    </source>
</evidence>
<dbReference type="EMBL" id="CM003529">
    <property type="protein sequence ID" value="RCV13968.1"/>
    <property type="molecule type" value="Genomic_DNA"/>
</dbReference>
<reference evidence="2" key="1">
    <citation type="journal article" date="2012" name="Nat. Biotechnol.">
        <title>Reference genome sequence of the model plant Setaria.</title>
        <authorList>
            <person name="Bennetzen J.L."/>
            <person name="Schmutz J."/>
            <person name="Wang H."/>
            <person name="Percifield R."/>
            <person name="Hawkins J."/>
            <person name="Pontaroli A.C."/>
            <person name="Estep M."/>
            <person name="Feng L."/>
            <person name="Vaughn J.N."/>
            <person name="Grimwood J."/>
            <person name="Jenkins J."/>
            <person name="Barry K."/>
            <person name="Lindquist E."/>
            <person name="Hellsten U."/>
            <person name="Deshpande S."/>
            <person name="Wang X."/>
            <person name="Wu X."/>
            <person name="Mitros T."/>
            <person name="Triplett J."/>
            <person name="Yang X."/>
            <person name="Ye C.Y."/>
            <person name="Mauro-Herrera M."/>
            <person name="Wang L."/>
            <person name="Li P."/>
            <person name="Sharma M."/>
            <person name="Sharma R."/>
            <person name="Ronald P.C."/>
            <person name="Panaud O."/>
            <person name="Kellogg E.A."/>
            <person name="Brutnell T.P."/>
            <person name="Doust A.N."/>
            <person name="Tuskan G.A."/>
            <person name="Rokhsar D."/>
            <person name="Devos K.M."/>
        </authorList>
    </citation>
    <scope>NUCLEOTIDE SEQUENCE [LARGE SCALE GENOMIC DNA]</scope>
    <source>
        <strain evidence="2">Yugu1</strain>
    </source>
</reference>
<reference evidence="2" key="2">
    <citation type="submission" date="2015-07" db="EMBL/GenBank/DDBJ databases">
        <authorList>
            <person name="Noorani M."/>
        </authorList>
    </citation>
    <scope>NUCLEOTIDE SEQUENCE</scope>
    <source>
        <strain evidence="2">Yugu1</strain>
    </source>
</reference>
<accession>A0A368Q8D4</accession>
<organism evidence="2">
    <name type="scientific">Setaria italica</name>
    <name type="common">Foxtail millet</name>
    <name type="synonym">Panicum italicum</name>
    <dbReference type="NCBI Taxonomy" id="4555"/>
    <lineage>
        <taxon>Eukaryota</taxon>
        <taxon>Viridiplantae</taxon>
        <taxon>Streptophyta</taxon>
        <taxon>Embryophyta</taxon>
        <taxon>Tracheophyta</taxon>
        <taxon>Spermatophyta</taxon>
        <taxon>Magnoliopsida</taxon>
        <taxon>Liliopsida</taxon>
        <taxon>Poales</taxon>
        <taxon>Poaceae</taxon>
        <taxon>PACMAD clade</taxon>
        <taxon>Panicoideae</taxon>
        <taxon>Panicodae</taxon>
        <taxon>Paniceae</taxon>
        <taxon>Cenchrinae</taxon>
        <taxon>Setaria</taxon>
    </lineage>
</organism>
<evidence type="ECO:0000313" key="2">
    <source>
        <dbReference type="EMBL" id="RCV13968.1"/>
    </source>
</evidence>
<dbReference type="AlphaFoldDB" id="A0A368Q8D4"/>
<feature type="compositionally biased region" description="Low complexity" evidence="1">
    <location>
        <begin position="9"/>
        <end position="21"/>
    </location>
</feature>
<gene>
    <name evidence="2" type="ORF">SETIT_2G389200v2</name>
</gene>
<name>A0A368Q8D4_SETIT</name>
<proteinExistence type="predicted"/>